<dbReference type="RefSeq" id="WP_058847329.1">
    <property type="nucleotide sequence ID" value="NZ_LOCL01000030.1"/>
</dbReference>
<proteinExistence type="predicted"/>
<sequence length="151" mass="16217">MNIRPDIAELLRAGLSDRAIAARLGVDATKTVAPARRALGLPTARSGRKPAATPEALFWQRVQPTDGGHLIWTGSRCRASGAQGGCPTLRYGGRQYSAWRIAFRLRYGRAPEGKVALVCGVDGCVAPDHTEDRRIRERTSATFDAIFGGAS</sequence>
<protein>
    <submittedName>
        <fullName evidence="1">Uncharacterized protein</fullName>
    </submittedName>
</protein>
<comment type="caution">
    <text evidence="1">The sequence shown here is derived from an EMBL/GenBank/DDBJ whole genome shotgun (WGS) entry which is preliminary data.</text>
</comment>
<organism evidence="1 2">
    <name type="scientific">Streptomyces silvensis</name>
    <dbReference type="NCBI Taxonomy" id="1765722"/>
    <lineage>
        <taxon>Bacteria</taxon>
        <taxon>Bacillati</taxon>
        <taxon>Actinomycetota</taxon>
        <taxon>Actinomycetes</taxon>
        <taxon>Kitasatosporales</taxon>
        <taxon>Streptomycetaceae</taxon>
        <taxon>Streptomyces</taxon>
    </lineage>
</organism>
<accession>A0A0W7X6N3</accession>
<dbReference type="AlphaFoldDB" id="A0A0W7X6N3"/>
<dbReference type="OrthoDB" id="4246507at2"/>
<evidence type="ECO:0000313" key="2">
    <source>
        <dbReference type="Proteomes" id="UP000054804"/>
    </source>
</evidence>
<keyword evidence="2" id="KW-1185">Reference proteome</keyword>
<name>A0A0W7X6N3_9ACTN</name>
<reference evidence="1 2" key="1">
    <citation type="submission" date="2015-12" db="EMBL/GenBank/DDBJ databases">
        <title>Draft genome sequence of Streptomyces silvensis ATCC 53525, a producer of novel hormone antagonists.</title>
        <authorList>
            <person name="Johnston C.W."/>
            <person name="Li Y."/>
            <person name="Magarvey N.A."/>
        </authorList>
    </citation>
    <scope>NUCLEOTIDE SEQUENCE [LARGE SCALE GENOMIC DNA]</scope>
    <source>
        <strain evidence="1 2">ATCC 53525</strain>
    </source>
</reference>
<dbReference type="STRING" id="1765722.AT728_18905"/>
<evidence type="ECO:0000313" key="1">
    <source>
        <dbReference type="EMBL" id="KUF18420.1"/>
    </source>
</evidence>
<dbReference type="Proteomes" id="UP000054804">
    <property type="component" value="Unassembled WGS sequence"/>
</dbReference>
<dbReference type="EMBL" id="LOCL01000030">
    <property type="protein sequence ID" value="KUF18420.1"/>
    <property type="molecule type" value="Genomic_DNA"/>
</dbReference>
<gene>
    <name evidence="1" type="ORF">AT728_18905</name>
</gene>